<gene>
    <name evidence="1" type="ORF">O6H91_07G032300</name>
</gene>
<accession>A0ACC2D3V2</accession>
<evidence type="ECO:0000313" key="1">
    <source>
        <dbReference type="EMBL" id="KAJ7548905.1"/>
    </source>
</evidence>
<protein>
    <submittedName>
        <fullName evidence="1">Uncharacterized protein</fullName>
    </submittedName>
</protein>
<dbReference type="Proteomes" id="UP001162992">
    <property type="component" value="Chromosome 7"/>
</dbReference>
<sequence length="509" mass="57617">MADLEGVAISSRVDLNLNLAPPWDPNSIGINTGLREESLLDEMYGHPARRILPRFGPGIHGFWLDPHYENEAQPGQSFFAELRGFLPTSSNALHEQAIRPSVDTQNLAYSQETVERLSEQAYEQTARRDIMDIGEDSQANRLFPLEYPLRFRRLLDVVDAEESKEPSSGSGNGGEVSNVGSYECNVCLDMAVEPVLTSCGHLFCWPCLYQWLYVHSEDEECPVCKGAVTERDIIPIYGRGNATIPARPSPLEGADFVPPRPHARRTESVRQRLGRWERPSEEAGENLWRFIEAMRIRAFHFPQERIEGAHDLRARTRRRTSEREHIRAPTVESLYSLPAAEANHAFLTLNQAVENIPEALHRRVSFLSDQQEDLMRRLALNRSEIEERLAVIRSRLTNLSRRDVNPRRTISAAISVSGILIPSIAATNSTSQYVQEAVGLSMQGETAPAQMVENNRQGYQEMSDVSGRHGRQRIGVTMTERNDAPDHYPSEYVDMDVESSHGRKRRRLN</sequence>
<organism evidence="1 2">
    <name type="scientific">Diphasiastrum complanatum</name>
    <name type="common">Issler's clubmoss</name>
    <name type="synonym">Lycopodium complanatum</name>
    <dbReference type="NCBI Taxonomy" id="34168"/>
    <lineage>
        <taxon>Eukaryota</taxon>
        <taxon>Viridiplantae</taxon>
        <taxon>Streptophyta</taxon>
        <taxon>Embryophyta</taxon>
        <taxon>Tracheophyta</taxon>
        <taxon>Lycopodiopsida</taxon>
        <taxon>Lycopodiales</taxon>
        <taxon>Lycopodiaceae</taxon>
        <taxon>Lycopodioideae</taxon>
        <taxon>Diphasiastrum</taxon>
    </lineage>
</organism>
<proteinExistence type="predicted"/>
<name>A0ACC2D3V2_DIPCM</name>
<reference evidence="2" key="1">
    <citation type="journal article" date="2024" name="Proc. Natl. Acad. Sci. U.S.A.">
        <title>Extraordinary preservation of gene collinearity over three hundred million years revealed in homosporous lycophytes.</title>
        <authorList>
            <person name="Li C."/>
            <person name="Wickell D."/>
            <person name="Kuo L.Y."/>
            <person name="Chen X."/>
            <person name="Nie B."/>
            <person name="Liao X."/>
            <person name="Peng D."/>
            <person name="Ji J."/>
            <person name="Jenkins J."/>
            <person name="Williams M."/>
            <person name="Shu S."/>
            <person name="Plott C."/>
            <person name="Barry K."/>
            <person name="Rajasekar S."/>
            <person name="Grimwood J."/>
            <person name="Han X."/>
            <person name="Sun S."/>
            <person name="Hou Z."/>
            <person name="He W."/>
            <person name="Dai G."/>
            <person name="Sun C."/>
            <person name="Schmutz J."/>
            <person name="Leebens-Mack J.H."/>
            <person name="Li F.W."/>
            <person name="Wang L."/>
        </authorList>
    </citation>
    <scope>NUCLEOTIDE SEQUENCE [LARGE SCALE GENOMIC DNA]</scope>
    <source>
        <strain evidence="2">cv. PW_Plant_1</strain>
    </source>
</reference>
<comment type="caution">
    <text evidence="1">The sequence shown here is derived from an EMBL/GenBank/DDBJ whole genome shotgun (WGS) entry which is preliminary data.</text>
</comment>
<dbReference type="EMBL" id="CM055098">
    <property type="protein sequence ID" value="KAJ7548905.1"/>
    <property type="molecule type" value="Genomic_DNA"/>
</dbReference>
<keyword evidence="2" id="KW-1185">Reference proteome</keyword>
<evidence type="ECO:0000313" key="2">
    <source>
        <dbReference type="Proteomes" id="UP001162992"/>
    </source>
</evidence>